<dbReference type="PROSITE" id="PS00951">
    <property type="entry name" value="ER_LUMEN_RECEPTOR_1"/>
    <property type="match status" value="1"/>
</dbReference>
<feature type="transmembrane region" description="Helical" evidence="11">
    <location>
        <begin position="124"/>
        <end position="144"/>
    </location>
</feature>
<dbReference type="GO" id="GO:0015031">
    <property type="term" value="P:protein transport"/>
    <property type="evidence" value="ECO:0007669"/>
    <property type="project" value="UniProtKB-KW"/>
</dbReference>
<keyword evidence="5 11" id="KW-0256">Endoplasmic reticulum</keyword>
<protein>
    <recommendedName>
        <fullName evidence="11">ER lumen protein-retaining receptor</fullName>
    </recommendedName>
</protein>
<feature type="transmembrane region" description="Helical" evidence="11">
    <location>
        <begin position="156"/>
        <end position="174"/>
    </location>
</feature>
<dbReference type="OMA" id="QEVLWAF"/>
<dbReference type="GO" id="GO:0006621">
    <property type="term" value="P:protein retention in ER lumen"/>
    <property type="evidence" value="ECO:0007669"/>
    <property type="project" value="InterPro"/>
</dbReference>
<evidence type="ECO:0000256" key="6">
    <source>
        <dbReference type="ARBA" id="ARBA00022892"/>
    </source>
</evidence>
<keyword evidence="9 11" id="KW-0472">Membrane</keyword>
<comment type="subcellular location">
    <subcellularLocation>
        <location evidence="1 11">Endoplasmic reticulum membrane</location>
        <topology evidence="1 11">Multi-pass membrane protein</topology>
    </subcellularLocation>
</comment>
<evidence type="ECO:0000256" key="11">
    <source>
        <dbReference type="RuleBase" id="RU000634"/>
    </source>
</evidence>
<keyword evidence="6" id="KW-0931">ER-Golgi transport</keyword>
<keyword evidence="13" id="KW-1185">Reference proteome</keyword>
<dbReference type="AlphaFoldDB" id="A0A8J5XEX3"/>
<organism evidence="12 13">
    <name type="scientific">Diacronema lutheri</name>
    <name type="common">Unicellular marine alga</name>
    <name type="synonym">Monochrysis lutheri</name>
    <dbReference type="NCBI Taxonomy" id="2081491"/>
    <lineage>
        <taxon>Eukaryota</taxon>
        <taxon>Haptista</taxon>
        <taxon>Haptophyta</taxon>
        <taxon>Pavlovophyceae</taxon>
        <taxon>Pavlovales</taxon>
        <taxon>Pavlovaceae</taxon>
        <taxon>Diacronema</taxon>
    </lineage>
</organism>
<dbReference type="PROSITE" id="PS00952">
    <property type="entry name" value="ER_LUMEN_RECEPTOR_2"/>
    <property type="match status" value="1"/>
</dbReference>
<keyword evidence="4 11" id="KW-0812">Transmembrane</keyword>
<evidence type="ECO:0000256" key="2">
    <source>
        <dbReference type="ARBA" id="ARBA00010120"/>
    </source>
</evidence>
<dbReference type="GO" id="GO:0005789">
    <property type="term" value="C:endoplasmic reticulum membrane"/>
    <property type="evidence" value="ECO:0007669"/>
    <property type="project" value="UniProtKB-SubCell"/>
</dbReference>
<dbReference type="PANTHER" id="PTHR10585">
    <property type="entry name" value="ER LUMEN PROTEIN RETAINING RECEPTOR"/>
    <property type="match status" value="1"/>
</dbReference>
<evidence type="ECO:0000256" key="4">
    <source>
        <dbReference type="ARBA" id="ARBA00022692"/>
    </source>
</evidence>
<dbReference type="OrthoDB" id="7694678at2759"/>
<dbReference type="EMBL" id="JAGTXO010000009">
    <property type="protein sequence ID" value="KAG8465738.1"/>
    <property type="molecule type" value="Genomic_DNA"/>
</dbReference>
<dbReference type="Pfam" id="PF00810">
    <property type="entry name" value="ER_lumen_recept"/>
    <property type="match status" value="1"/>
</dbReference>
<evidence type="ECO:0000256" key="10">
    <source>
        <dbReference type="ARBA" id="ARBA00023170"/>
    </source>
</evidence>
<evidence type="ECO:0000256" key="1">
    <source>
        <dbReference type="ARBA" id="ARBA00004477"/>
    </source>
</evidence>
<sequence>MGYINAIRLAGDMSHMASFFVLLFKINKSKSVAGISLKTQELYVLVFCTRYVDIFWNHLSLYNSLMKVIFIALSVMIVYVMRRGVPQRSTYNPELDSFPHHWLVLPCVLLGVAINQDPTSPFEMAWAFSIYLEAVAIMPQLHMVQKHGEAENLTSHYIFLLGLYRVFYLVNWVYRYMTEDGYWQAIVWVSGAVQAVLYLDFFYNYVKSKQKDFYQPVQIALPV</sequence>
<dbReference type="PRINTS" id="PR00660">
    <property type="entry name" value="ERLUMENR"/>
</dbReference>
<dbReference type="GO" id="GO:0046923">
    <property type="term" value="F:ER retention sequence binding"/>
    <property type="evidence" value="ECO:0007669"/>
    <property type="project" value="InterPro"/>
</dbReference>
<gene>
    <name evidence="12" type="ORF">KFE25_005308</name>
</gene>
<reference evidence="12" key="1">
    <citation type="submission" date="2021-05" db="EMBL/GenBank/DDBJ databases">
        <title>The genome of the haptophyte Pavlova lutheri (Diacronema luteri, Pavlovales) - a model for lipid biosynthesis in eukaryotic algae.</title>
        <authorList>
            <person name="Hulatt C.J."/>
            <person name="Posewitz M.C."/>
        </authorList>
    </citation>
    <scope>NUCLEOTIDE SEQUENCE</scope>
    <source>
        <strain evidence="12">NIVA-4/92</strain>
    </source>
</reference>
<keyword evidence="8 11" id="KW-1133">Transmembrane helix</keyword>
<feature type="transmembrane region" description="Helical" evidence="11">
    <location>
        <begin position="186"/>
        <end position="206"/>
    </location>
</feature>
<proteinExistence type="inferred from homology"/>
<accession>A0A8J5XEX3</accession>
<evidence type="ECO:0000313" key="13">
    <source>
        <dbReference type="Proteomes" id="UP000751190"/>
    </source>
</evidence>
<keyword evidence="10 11" id="KW-0675">Receptor</keyword>
<dbReference type="Proteomes" id="UP000751190">
    <property type="component" value="Unassembled WGS sequence"/>
</dbReference>
<comment type="similarity">
    <text evidence="2 11">Belongs to the ERD2 family.</text>
</comment>
<dbReference type="InterPro" id="IPR000133">
    <property type="entry name" value="ER_ret_rcpt"/>
</dbReference>
<name>A0A8J5XEX3_DIALT</name>
<evidence type="ECO:0000256" key="8">
    <source>
        <dbReference type="ARBA" id="ARBA00022989"/>
    </source>
</evidence>
<dbReference type="GO" id="GO:0016192">
    <property type="term" value="P:vesicle-mediated transport"/>
    <property type="evidence" value="ECO:0007669"/>
    <property type="project" value="UniProtKB-KW"/>
</dbReference>
<comment type="caution">
    <text evidence="11">Lacks conserved residue(s) required for the propagation of feature annotation.</text>
</comment>
<comment type="caution">
    <text evidence="12">The sequence shown here is derived from an EMBL/GenBank/DDBJ whole genome shotgun (WGS) entry which is preliminary data.</text>
</comment>
<keyword evidence="3 11" id="KW-0813">Transport</keyword>
<evidence type="ECO:0000256" key="9">
    <source>
        <dbReference type="ARBA" id="ARBA00023136"/>
    </source>
</evidence>
<evidence type="ECO:0000256" key="5">
    <source>
        <dbReference type="ARBA" id="ARBA00022824"/>
    </source>
</evidence>
<evidence type="ECO:0000256" key="7">
    <source>
        <dbReference type="ARBA" id="ARBA00022927"/>
    </source>
</evidence>
<feature type="transmembrane region" description="Helical" evidence="11">
    <location>
        <begin position="61"/>
        <end position="81"/>
    </location>
</feature>
<evidence type="ECO:0000256" key="3">
    <source>
        <dbReference type="ARBA" id="ARBA00022448"/>
    </source>
</evidence>
<evidence type="ECO:0000313" key="12">
    <source>
        <dbReference type="EMBL" id="KAG8465738.1"/>
    </source>
</evidence>
<keyword evidence="7 11" id="KW-0653">Protein transport</keyword>